<dbReference type="EMBL" id="JMIY01000008">
    <property type="protein sequence ID" value="KCZ70382.1"/>
    <property type="molecule type" value="Genomic_DNA"/>
</dbReference>
<dbReference type="RefSeq" id="WP_198527456.1">
    <property type="nucleotide sequence ID" value="NZ_JMIY01000008.1"/>
</dbReference>
<dbReference type="AlphaFoldDB" id="A0A062UYZ5"/>
<sequence>MMGKVNIIITKKIIAATALVILFAIAGADVASAHCDTMDGPVIKAAQNALETGNVNPVLIWIQKEDEDEIKEAFRKTLEVRKLSPEARNLADMYFFETLVRIHRAGEGAPYTGLKPAGAVEPVILAADRALENGSDEQLLKLLTHNMQNGVNKQFKDVMDKKNYDPNNVDAGREYAEAYVEFTHYVEQLYETAKSPSDHSIETESQQNTTQPQVKVGDRPEVNLIKEGIDRLKEQLTMAWRWSTSWH</sequence>
<dbReference type="Pfam" id="PF20046">
    <property type="entry name" value="DUF6448"/>
    <property type="match status" value="1"/>
</dbReference>
<organism evidence="2 3">
    <name type="scientific">Candidatus Methanoperedens nitratireducens</name>
    <dbReference type="NCBI Taxonomy" id="1392998"/>
    <lineage>
        <taxon>Archaea</taxon>
        <taxon>Methanobacteriati</taxon>
        <taxon>Methanobacteriota</taxon>
        <taxon>Stenosarchaea group</taxon>
        <taxon>Methanomicrobia</taxon>
        <taxon>Methanosarcinales</taxon>
        <taxon>ANME-2 cluster</taxon>
        <taxon>Candidatus Methanoperedentaceae</taxon>
        <taxon>Candidatus Methanoperedens</taxon>
    </lineage>
</organism>
<feature type="region of interest" description="Disordered" evidence="1">
    <location>
        <begin position="193"/>
        <end position="217"/>
    </location>
</feature>
<evidence type="ECO:0000313" key="3">
    <source>
        <dbReference type="Proteomes" id="UP000027153"/>
    </source>
</evidence>
<feature type="compositionally biased region" description="Polar residues" evidence="1">
    <location>
        <begin position="203"/>
        <end position="213"/>
    </location>
</feature>
<evidence type="ECO:0000313" key="2">
    <source>
        <dbReference type="EMBL" id="KCZ70382.1"/>
    </source>
</evidence>
<dbReference type="OrthoDB" id="146833at2157"/>
<protein>
    <submittedName>
        <fullName evidence="2">Uncharacterized protein</fullName>
    </submittedName>
</protein>
<dbReference type="InterPro" id="IPR045613">
    <property type="entry name" value="DUF6448"/>
</dbReference>
<evidence type="ECO:0000256" key="1">
    <source>
        <dbReference type="SAM" id="MobiDB-lite"/>
    </source>
</evidence>
<reference evidence="2 3" key="1">
    <citation type="journal article" date="2013" name="Nature">
        <title>Anaerobic oxidation of methane coupled to nitrate reduction in a novel archaeal lineage.</title>
        <authorList>
            <person name="Haroon M.F."/>
            <person name="Hu S."/>
            <person name="Shi Y."/>
            <person name="Imelfort M."/>
            <person name="Keller J."/>
            <person name="Hugenholtz P."/>
            <person name="Yuan Z."/>
            <person name="Tyson G.W."/>
        </authorList>
    </citation>
    <scope>NUCLEOTIDE SEQUENCE [LARGE SCALE GENOMIC DNA]</scope>
    <source>
        <strain evidence="2 3">ANME-2d</strain>
    </source>
</reference>
<proteinExistence type="predicted"/>
<comment type="caution">
    <text evidence="2">The sequence shown here is derived from an EMBL/GenBank/DDBJ whole genome shotgun (WGS) entry which is preliminary data.</text>
</comment>
<gene>
    <name evidence="2" type="ORF">ANME2D_03297</name>
</gene>
<name>A0A062UYZ5_9EURY</name>
<dbReference type="Proteomes" id="UP000027153">
    <property type="component" value="Unassembled WGS sequence"/>
</dbReference>
<keyword evidence="3" id="KW-1185">Reference proteome</keyword>
<dbReference type="PATRIC" id="fig|1392998.3.peg.3288"/>
<accession>A0A062UYZ5</accession>